<organism evidence="6 7">
    <name type="scientific">Amycolatopsis nalaikhensis</name>
    <dbReference type="NCBI Taxonomy" id="715472"/>
    <lineage>
        <taxon>Bacteria</taxon>
        <taxon>Bacillati</taxon>
        <taxon>Actinomycetota</taxon>
        <taxon>Actinomycetes</taxon>
        <taxon>Pseudonocardiales</taxon>
        <taxon>Pseudonocardiaceae</taxon>
        <taxon>Amycolatopsis</taxon>
    </lineage>
</organism>
<dbReference type="PANTHER" id="PTHR30346:SF0">
    <property type="entry name" value="HCA OPERON TRANSCRIPTIONAL ACTIVATOR HCAR"/>
    <property type="match status" value="1"/>
</dbReference>
<dbReference type="Pfam" id="PF00126">
    <property type="entry name" value="HTH_1"/>
    <property type="match status" value="1"/>
</dbReference>
<keyword evidence="4" id="KW-0804">Transcription</keyword>
<proteinExistence type="inferred from homology"/>
<evidence type="ECO:0000313" key="6">
    <source>
        <dbReference type="EMBL" id="WIV57298.1"/>
    </source>
</evidence>
<dbReference type="SUPFAM" id="SSF46785">
    <property type="entry name" value="Winged helix' DNA-binding domain"/>
    <property type="match status" value="1"/>
</dbReference>
<evidence type="ECO:0000256" key="4">
    <source>
        <dbReference type="ARBA" id="ARBA00023163"/>
    </source>
</evidence>
<evidence type="ECO:0000259" key="5">
    <source>
        <dbReference type="PROSITE" id="PS50931"/>
    </source>
</evidence>
<dbReference type="InterPro" id="IPR036388">
    <property type="entry name" value="WH-like_DNA-bd_sf"/>
</dbReference>
<keyword evidence="7" id="KW-1185">Reference proteome</keyword>
<evidence type="ECO:0000256" key="1">
    <source>
        <dbReference type="ARBA" id="ARBA00009437"/>
    </source>
</evidence>
<reference evidence="6 7" key="1">
    <citation type="submission" date="2023-06" db="EMBL/GenBank/DDBJ databases">
        <authorList>
            <person name="Oyuntsetseg B."/>
            <person name="Kim S.B."/>
        </authorList>
    </citation>
    <scope>NUCLEOTIDE SEQUENCE [LARGE SCALE GENOMIC DNA]</scope>
    <source>
        <strain evidence="6 7">2-2</strain>
    </source>
</reference>
<dbReference type="Proteomes" id="UP001227101">
    <property type="component" value="Chromosome"/>
</dbReference>
<dbReference type="Gene3D" id="1.10.10.10">
    <property type="entry name" value="Winged helix-like DNA-binding domain superfamily/Winged helix DNA-binding domain"/>
    <property type="match status" value="1"/>
</dbReference>
<keyword evidence="2" id="KW-0805">Transcription regulation</keyword>
<dbReference type="InterPro" id="IPR000847">
    <property type="entry name" value="LysR_HTH_N"/>
</dbReference>
<dbReference type="EMBL" id="CP127173">
    <property type="protein sequence ID" value="WIV57298.1"/>
    <property type="molecule type" value="Genomic_DNA"/>
</dbReference>
<feature type="domain" description="HTH lysR-type" evidence="5">
    <location>
        <begin position="1"/>
        <end position="58"/>
    </location>
</feature>
<name>A0ABY8XNT2_9PSEU</name>
<dbReference type="PRINTS" id="PR00039">
    <property type="entry name" value="HTHLYSR"/>
</dbReference>
<gene>
    <name evidence="6" type="ORF">QP939_00935</name>
</gene>
<evidence type="ECO:0000256" key="3">
    <source>
        <dbReference type="ARBA" id="ARBA00023125"/>
    </source>
</evidence>
<evidence type="ECO:0000313" key="7">
    <source>
        <dbReference type="Proteomes" id="UP001227101"/>
    </source>
</evidence>
<sequence length="308" mass="34331">MELRQLRYFLAVAEELHFTRAAERLHIASPSLSQQIKKLERELGAALFVRDRRHVELTRAGAALVGDARQILDLADAAARRVRGTAHTKLRLGHVSWLPAELTQLLGDVVRLDEWVLPSHTQVVRVAEGTLDLALAWVDRKRLDALDLTAHLVRVETMPAVLPGDHRLARADAVPASAVSVLVDSDQSSWLAWNEFALDYAAASGARVVHIDDGGVTGQAFFDHVTRLRVPVLQSPKRHTAPFPPSLVRRPVSTPARWPWSLVHRRDDDRPEVAVVVERVLGLRATMRWDAVSAERHEGRQQQPGHDG</sequence>
<keyword evidence="3" id="KW-0238">DNA-binding</keyword>
<evidence type="ECO:0000256" key="2">
    <source>
        <dbReference type="ARBA" id="ARBA00023015"/>
    </source>
</evidence>
<dbReference type="InterPro" id="IPR036390">
    <property type="entry name" value="WH_DNA-bd_sf"/>
</dbReference>
<accession>A0ABY8XNT2</accession>
<dbReference type="PROSITE" id="PS50931">
    <property type="entry name" value="HTH_LYSR"/>
    <property type="match status" value="1"/>
</dbReference>
<dbReference type="PANTHER" id="PTHR30346">
    <property type="entry name" value="TRANSCRIPTIONAL DUAL REGULATOR HCAR-RELATED"/>
    <property type="match status" value="1"/>
</dbReference>
<comment type="similarity">
    <text evidence="1">Belongs to the LysR transcriptional regulatory family.</text>
</comment>
<protein>
    <submittedName>
        <fullName evidence="6">LysR family transcriptional regulator</fullName>
    </submittedName>
</protein>
<dbReference type="RefSeq" id="WP_285454546.1">
    <property type="nucleotide sequence ID" value="NZ_CP127173.1"/>
</dbReference>